<keyword evidence="4" id="KW-1133">Transmembrane helix</keyword>
<feature type="domain" description="MucBP" evidence="5">
    <location>
        <begin position="624"/>
        <end position="688"/>
    </location>
</feature>
<feature type="compositionally biased region" description="Low complexity" evidence="3">
    <location>
        <begin position="94"/>
        <end position="129"/>
    </location>
</feature>
<evidence type="ECO:0000313" key="7">
    <source>
        <dbReference type="Proteomes" id="UP000217918"/>
    </source>
</evidence>
<dbReference type="InterPro" id="IPR001611">
    <property type="entry name" value="Leu-rich_rpt"/>
</dbReference>
<organism evidence="6 7">
    <name type="scientific">Levilactobacillus brevis</name>
    <name type="common">Lactobacillus brevis</name>
    <dbReference type="NCBI Taxonomy" id="1580"/>
    <lineage>
        <taxon>Bacteria</taxon>
        <taxon>Bacillati</taxon>
        <taxon>Bacillota</taxon>
        <taxon>Bacilli</taxon>
        <taxon>Lactobacillales</taxon>
        <taxon>Lactobacillaceae</taxon>
        <taxon>Levilactobacillus</taxon>
    </lineage>
</organism>
<feature type="compositionally biased region" description="Polar residues" evidence="3">
    <location>
        <begin position="778"/>
        <end position="787"/>
    </location>
</feature>
<keyword evidence="4" id="KW-0812">Transmembrane</keyword>
<feature type="region of interest" description="Disordered" evidence="3">
    <location>
        <begin position="778"/>
        <end position="809"/>
    </location>
</feature>
<evidence type="ECO:0000256" key="2">
    <source>
        <dbReference type="ARBA" id="ARBA00022737"/>
    </source>
</evidence>
<dbReference type="Gene3D" id="3.80.10.10">
    <property type="entry name" value="Ribonuclease Inhibitor"/>
    <property type="match status" value="1"/>
</dbReference>
<evidence type="ECO:0000313" key="6">
    <source>
        <dbReference type="EMBL" id="PBQ24879.1"/>
    </source>
</evidence>
<sequence length="890" mass="94776">MGVFPVKTSQQHGIKQHKNRWLMTSAVALTLGTVGLTTEVAQADTTSDTPDVTGQTEAANQSTTNQVKLTTSQPTTGSATEQTVPAKAADNQKNATTNTSTESATAASPATKSTEPAAAPKTATTIPATESETVKSQAGADTTATYDESDAAGVANAKADKTPTQNGLRAARVAVLQATPQTVDDLIPDKNLQQLVLYAIQQTHPEITATNQITADLLSQLTRLDVDSAAGDTKQETDRAFYDAIVNVESLTGLEKATNLQRLVITPEARASRLWGNTSLRGQLKDLTALQALTQLTTLNLGYNQITDEDAKVLANLTNLTSLSLMDNNITDLTFLTNLTALTSLNVSQDADNPNKITSLKPLAKLVNLSTIVLDNNNISDLSPLRNITVIPQLMSLGGNHIFDIMPVLSLNWQPFFDPEQPFYNIGADGQTWTLDQVALNPATQHLSTWSFAYDNLHDFNEFMDSDPQSPATAKGIGAGNWTVWSDFSQPTGTLKLVWDVSRHNDYRQPVAPDGLRFSGTIMVPYTLQADTGAVTVDFQLDGGVEIAPFVILSGQTGSGLDVLTDASVQQTIAELEDRGFTYEKPVKLSPDLSQTTADSTVTYNSDAQNITLLFSPLQKIYLVDEAGNAIGQKLVKESGRTGSTWQTTIPTIDGYQYDRVAGPVTVADQQLNGTIGDVNPDIYVYYKASEKPVTPVDPGNPGTPIMTGTVTVHYQTATGDSIDKTDTLSGPVGQAYTTTAKTIPGYQLITTSGNADGIYSATSQDVYYIYQLQDTQTAGSGDQGQPVTGGDSGKITPNQPAPKPSAVTKQPTKLAAGQGDQIVRSSATTATAKLATKTVNLTATAKPVAKVTAETLPQTNEQRTTAWWGVALLAVLGGIFGLKRGKREH</sequence>
<comment type="caution">
    <text evidence="6">The sequence shown here is derived from an EMBL/GenBank/DDBJ whole genome shotgun (WGS) entry which is preliminary data.</text>
</comment>
<evidence type="ECO:0000256" key="1">
    <source>
        <dbReference type="ARBA" id="ARBA00022614"/>
    </source>
</evidence>
<protein>
    <recommendedName>
        <fullName evidence="5">MucBP domain-containing protein</fullName>
    </recommendedName>
</protein>
<evidence type="ECO:0000256" key="3">
    <source>
        <dbReference type="SAM" id="MobiDB-lite"/>
    </source>
</evidence>
<accession>A0A2A3U1S0</accession>
<dbReference type="EMBL" id="NVYO01000001">
    <property type="protein sequence ID" value="PBQ24879.1"/>
    <property type="molecule type" value="Genomic_DNA"/>
</dbReference>
<evidence type="ECO:0000256" key="4">
    <source>
        <dbReference type="SAM" id="Phobius"/>
    </source>
</evidence>
<dbReference type="PROSITE" id="PS51450">
    <property type="entry name" value="LRR"/>
    <property type="match status" value="2"/>
</dbReference>
<dbReference type="Gene3D" id="3.10.20.320">
    <property type="entry name" value="Putative peptidoglycan bound protein (lpxtg motif)"/>
    <property type="match status" value="2"/>
</dbReference>
<keyword evidence="2" id="KW-0677">Repeat</keyword>
<dbReference type="Proteomes" id="UP000217918">
    <property type="component" value="Unassembled WGS sequence"/>
</dbReference>
<dbReference type="Pfam" id="PF06458">
    <property type="entry name" value="MucBP"/>
    <property type="match status" value="2"/>
</dbReference>
<dbReference type="SUPFAM" id="SSF52058">
    <property type="entry name" value="L domain-like"/>
    <property type="match status" value="1"/>
</dbReference>
<feature type="compositionally biased region" description="Polar residues" evidence="3">
    <location>
        <begin position="130"/>
        <end position="144"/>
    </location>
</feature>
<evidence type="ECO:0000259" key="5">
    <source>
        <dbReference type="Pfam" id="PF06458"/>
    </source>
</evidence>
<name>A0A2A3U1S0_LEVBR</name>
<feature type="region of interest" description="Disordered" evidence="3">
    <location>
        <begin position="45"/>
        <end position="144"/>
    </location>
</feature>
<feature type="domain" description="MucBP" evidence="5">
    <location>
        <begin position="710"/>
        <end position="772"/>
    </location>
</feature>
<reference evidence="6 7" key="1">
    <citation type="submission" date="2017-09" db="EMBL/GenBank/DDBJ databases">
        <title>Genome sequence of Lactobacillus brevis D7.</title>
        <authorList>
            <person name="Kwon M.-S."/>
            <person name="Lim S.K."/>
            <person name="Choi H.-J."/>
        </authorList>
    </citation>
    <scope>NUCLEOTIDE SEQUENCE [LARGE SCALE GENOMIC DNA]</scope>
    <source>
        <strain evidence="6 7">D7</strain>
    </source>
</reference>
<dbReference type="InterPro" id="IPR032675">
    <property type="entry name" value="LRR_dom_sf"/>
</dbReference>
<proteinExistence type="predicted"/>
<gene>
    <name evidence="6" type="ORF">CNR29_12935</name>
</gene>
<keyword evidence="1" id="KW-0433">Leucine-rich repeat</keyword>
<dbReference type="PANTHER" id="PTHR24366">
    <property type="entry name" value="IG(IMMUNOGLOBULIN) AND LRR(LEUCINE RICH REPEAT) DOMAINS"/>
    <property type="match status" value="1"/>
</dbReference>
<feature type="compositionally biased region" description="Polar residues" evidence="3">
    <location>
        <begin position="45"/>
        <end position="83"/>
    </location>
</feature>
<dbReference type="PANTHER" id="PTHR24366:SF96">
    <property type="entry name" value="LEUCINE RICH REPEAT CONTAINING 53"/>
    <property type="match status" value="1"/>
</dbReference>
<feature type="transmembrane region" description="Helical" evidence="4">
    <location>
        <begin position="866"/>
        <end position="883"/>
    </location>
</feature>
<dbReference type="AlphaFoldDB" id="A0A2A3U1S0"/>
<dbReference type="InterPro" id="IPR009459">
    <property type="entry name" value="MucBP_dom"/>
</dbReference>
<keyword evidence="4" id="KW-0472">Membrane</keyword>